<keyword evidence="6" id="KW-1185">Reference proteome</keyword>
<sequence>MHGNRANGSPNESTGRIGQQADGSSTGLVRRFFLAACLMLAYGELSSQVLRKPLPDKIVVLTFDDAPASHYSEVAPLLKEKGFGATFFVCEFPPNHADSSKYMNWRQMQELDRMGFEVANHTHSHAPVGKLSKAEIREEIAYIERKADSLGIQQPRSFAYPGYSMSESVLEVLQEKQYRIARAGGGRVYDPLSDHPYLLPSWATDDTNEQEIFDALEKARDGKVVILTIHGVPDLEHPWVSTSPALFRRYLDYLSQEGYHVLSLQDLGSYIDFGEAARLLKPDLSRPLRN</sequence>
<evidence type="ECO:0000256" key="2">
    <source>
        <dbReference type="ARBA" id="ARBA00022729"/>
    </source>
</evidence>
<dbReference type="AlphaFoldDB" id="A0A1H6U7D5"/>
<dbReference type="Gene3D" id="3.20.20.370">
    <property type="entry name" value="Glycoside hydrolase/deacetylase"/>
    <property type="match status" value="2"/>
</dbReference>
<dbReference type="GO" id="GO:0005975">
    <property type="term" value="P:carbohydrate metabolic process"/>
    <property type="evidence" value="ECO:0007669"/>
    <property type="project" value="InterPro"/>
</dbReference>
<comment type="subcellular location">
    <subcellularLocation>
        <location evidence="1">Secreted</location>
    </subcellularLocation>
</comment>
<keyword evidence="2" id="KW-0732">Signal</keyword>
<reference evidence="6" key="1">
    <citation type="submission" date="2016-10" db="EMBL/GenBank/DDBJ databases">
        <authorList>
            <person name="Varghese N."/>
            <person name="Submissions S."/>
        </authorList>
    </citation>
    <scope>NUCLEOTIDE SEQUENCE [LARGE SCALE GENOMIC DNA]</scope>
    <source>
        <strain evidence="6">IBRC-M 10761</strain>
    </source>
</reference>
<proteinExistence type="predicted"/>
<organism evidence="5 6">
    <name type="scientific">Cyclobacterium xiamenense</name>
    <dbReference type="NCBI Taxonomy" id="1297121"/>
    <lineage>
        <taxon>Bacteria</taxon>
        <taxon>Pseudomonadati</taxon>
        <taxon>Bacteroidota</taxon>
        <taxon>Cytophagia</taxon>
        <taxon>Cytophagales</taxon>
        <taxon>Cyclobacteriaceae</taxon>
        <taxon>Cyclobacterium</taxon>
    </lineage>
</organism>
<dbReference type="CDD" id="cd10918">
    <property type="entry name" value="CE4_NodB_like_5s_6s"/>
    <property type="match status" value="1"/>
</dbReference>
<accession>A0A1H6U7D5</accession>
<feature type="region of interest" description="Disordered" evidence="3">
    <location>
        <begin position="1"/>
        <end position="23"/>
    </location>
</feature>
<dbReference type="InterPro" id="IPR002509">
    <property type="entry name" value="NODB_dom"/>
</dbReference>
<evidence type="ECO:0000256" key="1">
    <source>
        <dbReference type="ARBA" id="ARBA00004613"/>
    </source>
</evidence>
<dbReference type="SUPFAM" id="SSF88713">
    <property type="entry name" value="Glycoside hydrolase/deacetylase"/>
    <property type="match status" value="1"/>
</dbReference>
<protein>
    <submittedName>
        <fullName evidence="5">Peptidoglycan/xylan/chitin deacetylase, PgdA/CDA1 family</fullName>
    </submittedName>
</protein>
<evidence type="ECO:0000313" key="6">
    <source>
        <dbReference type="Proteomes" id="UP000199403"/>
    </source>
</evidence>
<dbReference type="EMBL" id="FNZH01000001">
    <property type="protein sequence ID" value="SEI87426.1"/>
    <property type="molecule type" value="Genomic_DNA"/>
</dbReference>
<dbReference type="PANTHER" id="PTHR34216:SF3">
    <property type="entry name" value="POLY-BETA-1,6-N-ACETYL-D-GLUCOSAMINE N-DEACETYLASE"/>
    <property type="match status" value="1"/>
</dbReference>
<evidence type="ECO:0000256" key="3">
    <source>
        <dbReference type="SAM" id="MobiDB-lite"/>
    </source>
</evidence>
<gene>
    <name evidence="5" type="ORF">SAMN05192553_101644</name>
</gene>
<dbReference type="GO" id="GO:0016810">
    <property type="term" value="F:hydrolase activity, acting on carbon-nitrogen (but not peptide) bonds"/>
    <property type="evidence" value="ECO:0007669"/>
    <property type="project" value="InterPro"/>
</dbReference>
<dbReference type="InterPro" id="IPR051398">
    <property type="entry name" value="Polysacch_Deacetylase"/>
</dbReference>
<feature type="domain" description="NodB homology" evidence="4">
    <location>
        <begin position="57"/>
        <end position="262"/>
    </location>
</feature>
<dbReference type="PROSITE" id="PS51677">
    <property type="entry name" value="NODB"/>
    <property type="match status" value="1"/>
</dbReference>
<dbReference type="Proteomes" id="UP000199403">
    <property type="component" value="Unassembled WGS sequence"/>
</dbReference>
<dbReference type="RefSeq" id="WP_244891059.1">
    <property type="nucleotide sequence ID" value="NZ_FNZH01000001.1"/>
</dbReference>
<dbReference type="STRING" id="1416801.SAMN05192553_101644"/>
<evidence type="ECO:0000313" key="5">
    <source>
        <dbReference type="EMBL" id="SEI87426.1"/>
    </source>
</evidence>
<dbReference type="InterPro" id="IPR011330">
    <property type="entry name" value="Glyco_hydro/deAcase_b/a-brl"/>
</dbReference>
<dbReference type="PANTHER" id="PTHR34216">
    <property type="match status" value="1"/>
</dbReference>
<name>A0A1H6U7D5_9BACT</name>
<dbReference type="Pfam" id="PF01522">
    <property type="entry name" value="Polysacc_deac_1"/>
    <property type="match status" value="1"/>
</dbReference>
<evidence type="ECO:0000259" key="4">
    <source>
        <dbReference type="PROSITE" id="PS51677"/>
    </source>
</evidence>
<dbReference type="GO" id="GO:0005576">
    <property type="term" value="C:extracellular region"/>
    <property type="evidence" value="ECO:0007669"/>
    <property type="project" value="UniProtKB-SubCell"/>
</dbReference>